<dbReference type="AlphaFoldDB" id="A0A3Q9I6V5"/>
<dbReference type="RefSeq" id="WP_126996240.1">
    <property type="nucleotide sequence ID" value="NZ_CP034346.1"/>
</dbReference>
<evidence type="ECO:0000313" key="1">
    <source>
        <dbReference type="EMBL" id="AZS14005.1"/>
    </source>
</evidence>
<protein>
    <submittedName>
        <fullName evidence="1">Uncharacterized protein</fullName>
    </submittedName>
</protein>
<accession>A0A3Q9I6V5</accession>
<dbReference type="Proteomes" id="UP000270678">
    <property type="component" value="Chromosome"/>
</dbReference>
<keyword evidence="2" id="KW-1185">Reference proteome</keyword>
<dbReference type="EMBL" id="CP034346">
    <property type="protein sequence ID" value="AZS14005.1"/>
    <property type="molecule type" value="Genomic_DNA"/>
</dbReference>
<sequence>MTHISIKLSQSTAILLEHARRAGMSDQAILAAVEAKDSAVFQQIEDERFNYEHFISYAEEHGERLAEAIKEGYRLTFNTRNGLKSWLEQAFGLQGGQDFEVGEGIIEKLHLTEQQAELVHQRLAVNWTVAEAKEAPGGKELTLKLRAPKVRI</sequence>
<reference evidence="2" key="1">
    <citation type="submission" date="2018-12" db="EMBL/GenBank/DDBJ databases">
        <title>Complete genome sequence of Paenibacillus sp. MBLB1234.</title>
        <authorList>
            <person name="Nam Y.-D."/>
            <person name="Kang J."/>
            <person name="Chung W.-H."/>
            <person name="Park Y.S."/>
        </authorList>
    </citation>
    <scope>NUCLEOTIDE SEQUENCE [LARGE SCALE GENOMIC DNA]</scope>
    <source>
        <strain evidence="2">MBLB1234</strain>
    </source>
</reference>
<organism evidence="1 2">
    <name type="scientific">Paenibacillus lutimineralis</name>
    <dbReference type="NCBI Taxonomy" id="2707005"/>
    <lineage>
        <taxon>Bacteria</taxon>
        <taxon>Bacillati</taxon>
        <taxon>Bacillota</taxon>
        <taxon>Bacilli</taxon>
        <taxon>Bacillales</taxon>
        <taxon>Paenibacillaceae</taxon>
        <taxon>Paenibacillus</taxon>
    </lineage>
</organism>
<name>A0A3Q9I6V5_9BACL</name>
<dbReference type="KEGG" id="plut:EI981_05760"/>
<dbReference type="OrthoDB" id="2657532at2"/>
<gene>
    <name evidence="1" type="ORF">EI981_05760</name>
</gene>
<proteinExistence type="predicted"/>
<evidence type="ECO:0000313" key="2">
    <source>
        <dbReference type="Proteomes" id="UP000270678"/>
    </source>
</evidence>